<evidence type="ECO:0000256" key="11">
    <source>
        <dbReference type="ARBA" id="ARBA00052761"/>
    </source>
</evidence>
<dbReference type="NCBIfam" id="NF004309">
    <property type="entry name" value="PRK05704.1"/>
    <property type="match status" value="1"/>
</dbReference>
<evidence type="ECO:0000256" key="1">
    <source>
        <dbReference type="ARBA" id="ARBA00004052"/>
    </source>
</evidence>
<evidence type="ECO:0000313" key="16">
    <source>
        <dbReference type="EMBL" id="RCL73273.1"/>
    </source>
</evidence>
<evidence type="ECO:0000256" key="8">
    <source>
        <dbReference type="ARBA" id="ARBA00022679"/>
    </source>
</evidence>
<keyword evidence="10 12" id="KW-0012">Acyltransferase</keyword>
<name>A0A368DPR6_9PROT</name>
<dbReference type="PANTHER" id="PTHR43416">
    <property type="entry name" value="DIHYDROLIPOYLLYSINE-RESIDUE SUCCINYLTRANSFERASE COMPONENT OF 2-OXOGLUTARATE DEHYDROGENASE COMPLEX, MITOCHONDRIAL-RELATED"/>
    <property type="match status" value="1"/>
</dbReference>
<dbReference type="EMBL" id="QOQD01000008">
    <property type="protein sequence ID" value="RCL73273.1"/>
    <property type="molecule type" value="Genomic_DNA"/>
</dbReference>
<dbReference type="Gene3D" id="3.30.559.10">
    <property type="entry name" value="Chloramphenicol acetyltransferase-like domain"/>
    <property type="match status" value="1"/>
</dbReference>
<evidence type="ECO:0000256" key="5">
    <source>
        <dbReference type="ARBA" id="ARBA00012945"/>
    </source>
</evidence>
<dbReference type="PROSITE" id="PS51826">
    <property type="entry name" value="PSBD"/>
    <property type="match status" value="1"/>
</dbReference>
<comment type="catalytic activity">
    <reaction evidence="11 12">
        <text>N(6)-[(R)-dihydrolipoyl]-L-lysyl-[protein] + succinyl-CoA = N(6)-[(R)-S(8)-succinyldihydrolipoyl]-L-lysyl-[protein] + CoA</text>
        <dbReference type="Rhea" id="RHEA:15213"/>
        <dbReference type="Rhea" id="RHEA-COMP:10475"/>
        <dbReference type="Rhea" id="RHEA-COMP:20092"/>
        <dbReference type="ChEBI" id="CHEBI:57287"/>
        <dbReference type="ChEBI" id="CHEBI:57292"/>
        <dbReference type="ChEBI" id="CHEBI:83100"/>
        <dbReference type="ChEBI" id="CHEBI:83120"/>
        <dbReference type="EC" id="2.3.1.61"/>
    </reaction>
</comment>
<evidence type="ECO:0000256" key="4">
    <source>
        <dbReference type="ARBA" id="ARBA00011666"/>
    </source>
</evidence>
<feature type="domain" description="Peripheral subunit-binding (PSBD)" evidence="15">
    <location>
        <begin position="104"/>
        <end position="141"/>
    </location>
</feature>
<dbReference type="GO" id="GO:0045252">
    <property type="term" value="C:oxoglutarate dehydrogenase complex"/>
    <property type="evidence" value="ECO:0007669"/>
    <property type="project" value="UniProtKB-UniRule"/>
</dbReference>
<evidence type="ECO:0000256" key="3">
    <source>
        <dbReference type="ARBA" id="ARBA00007317"/>
    </source>
</evidence>
<dbReference type="Proteomes" id="UP000253570">
    <property type="component" value="Unassembled WGS sequence"/>
</dbReference>
<dbReference type="InterPro" id="IPR004167">
    <property type="entry name" value="PSBD"/>
</dbReference>
<keyword evidence="9 12" id="KW-0450">Lipoyl</keyword>
<evidence type="ECO:0000256" key="2">
    <source>
        <dbReference type="ARBA" id="ARBA00005145"/>
    </source>
</evidence>
<evidence type="ECO:0000256" key="12">
    <source>
        <dbReference type="RuleBase" id="RU361138"/>
    </source>
</evidence>
<feature type="region of interest" description="Disordered" evidence="13">
    <location>
        <begin position="79"/>
        <end position="108"/>
    </location>
</feature>
<dbReference type="GO" id="GO:0033512">
    <property type="term" value="P:L-lysine catabolic process to acetyl-CoA via saccharopine"/>
    <property type="evidence" value="ECO:0007669"/>
    <property type="project" value="UniProtKB-UniRule"/>
</dbReference>
<dbReference type="GO" id="GO:0004149">
    <property type="term" value="F:dihydrolipoyllysine-residue succinyltransferase activity"/>
    <property type="evidence" value="ECO:0007669"/>
    <property type="project" value="UniProtKB-UniRule"/>
</dbReference>
<dbReference type="UniPathway" id="UPA00868">
    <property type="reaction ID" value="UER00840"/>
</dbReference>
<dbReference type="AlphaFoldDB" id="A0A368DPR6"/>
<dbReference type="InterPro" id="IPR050537">
    <property type="entry name" value="2-oxoacid_dehydrogenase"/>
</dbReference>
<dbReference type="Pfam" id="PF02817">
    <property type="entry name" value="E3_binding"/>
    <property type="match status" value="1"/>
</dbReference>
<dbReference type="SUPFAM" id="SSF47005">
    <property type="entry name" value="Peripheral subunit-binding domain of 2-oxo acid dehydrogenase complex"/>
    <property type="match status" value="1"/>
</dbReference>
<dbReference type="SUPFAM" id="SSF51230">
    <property type="entry name" value="Single hybrid motif"/>
    <property type="match status" value="1"/>
</dbReference>
<comment type="cofactor">
    <cofactor evidence="12">
        <name>(R)-lipoate</name>
        <dbReference type="ChEBI" id="CHEBI:83088"/>
    </cofactor>
    <text evidence="12">Binds 1 lipoyl cofactor covalently.</text>
</comment>
<dbReference type="InterPro" id="IPR003016">
    <property type="entry name" value="2-oxoA_DH_lipoyl-BS"/>
</dbReference>
<comment type="caution">
    <text evidence="16">The sequence shown here is derived from an EMBL/GenBank/DDBJ whole genome shotgun (WGS) entry which is preliminary data.</text>
</comment>
<comment type="function">
    <text evidence="1 12">E2 component of the 2-oxoglutarate dehydrogenase (OGDH) complex which catalyzes the second step in the conversion of 2-oxoglutarate to succinyl-CoA and CO(2).</text>
</comment>
<keyword evidence="7 12" id="KW-0816">Tricarboxylic acid cycle</keyword>
<dbReference type="PROSITE" id="PS50968">
    <property type="entry name" value="BIOTINYL_LIPOYL"/>
    <property type="match status" value="1"/>
</dbReference>
<dbReference type="FunFam" id="3.30.559.10:FF:000007">
    <property type="entry name" value="Dihydrolipoamide acetyltransferase component of pyruvate dehydrogenase complex"/>
    <property type="match status" value="1"/>
</dbReference>
<sequence>MTIEIKIPELGESISEATIGKWLKNPGDKVEADEPIVALETDKVAIEVPAPSDGFIGKHLFKEGDTVEVGTIIGTIGDIEERTQPTEESEKKNKNPIKIETKRVPSPSAQRIIAENKVDINVINGSGRDGQILKQDVIKGVTEKQTQSSNKHKPSSSENEEIVPMTKLRQTIANRLKEVQNTAAILTTFNEVDMTNVLKIREKYKDKFQEKYNVKLGFMGFFAKACIEALKKYPAVNSEVRGTDIVYKKYINIGIAVATEKGLCVPVVKNAEELSIPEIEIEVLGLGINARNDTLKIDDMQGGTFTITNGGIYGSMMSTPILNPPQSAILGMHKIEKRPVVINDKIEIRSMMYLALSYDHRVIDGAEAVSFLEYIRKCIDDPADYLIDLF</sequence>
<dbReference type="InterPro" id="IPR023213">
    <property type="entry name" value="CAT-like_dom_sf"/>
</dbReference>
<evidence type="ECO:0000256" key="10">
    <source>
        <dbReference type="ARBA" id="ARBA00023315"/>
    </source>
</evidence>
<dbReference type="Pfam" id="PF00364">
    <property type="entry name" value="Biotin_lipoyl"/>
    <property type="match status" value="1"/>
</dbReference>
<evidence type="ECO:0000256" key="9">
    <source>
        <dbReference type="ARBA" id="ARBA00022823"/>
    </source>
</evidence>
<proteinExistence type="inferred from homology"/>
<evidence type="ECO:0000259" key="14">
    <source>
        <dbReference type="PROSITE" id="PS50968"/>
    </source>
</evidence>
<dbReference type="PROSITE" id="PS00189">
    <property type="entry name" value="LIPOYL"/>
    <property type="match status" value="1"/>
</dbReference>
<dbReference type="InterPro" id="IPR000089">
    <property type="entry name" value="Biotin_lipoyl"/>
</dbReference>
<dbReference type="GO" id="GO:0006099">
    <property type="term" value="P:tricarboxylic acid cycle"/>
    <property type="evidence" value="ECO:0007669"/>
    <property type="project" value="UniProtKB-UniRule"/>
</dbReference>
<gene>
    <name evidence="16" type="ORF">DBW71_04055</name>
</gene>
<dbReference type="InterPro" id="IPR006255">
    <property type="entry name" value="SucB"/>
</dbReference>
<evidence type="ECO:0000256" key="7">
    <source>
        <dbReference type="ARBA" id="ARBA00022532"/>
    </source>
</evidence>
<comment type="similarity">
    <text evidence="3 12">Belongs to the 2-oxoacid dehydrogenase family.</text>
</comment>
<dbReference type="EC" id="2.3.1.61" evidence="5 12"/>
<dbReference type="PANTHER" id="PTHR43416:SF5">
    <property type="entry name" value="DIHYDROLIPOYLLYSINE-RESIDUE SUCCINYLTRANSFERASE COMPONENT OF 2-OXOGLUTARATE DEHYDROGENASE COMPLEX, MITOCHONDRIAL"/>
    <property type="match status" value="1"/>
</dbReference>
<feature type="domain" description="Lipoyl-binding" evidence="14">
    <location>
        <begin position="2"/>
        <end position="77"/>
    </location>
</feature>
<dbReference type="NCBIfam" id="TIGR01347">
    <property type="entry name" value="sucB"/>
    <property type="match status" value="1"/>
</dbReference>
<dbReference type="CDD" id="cd06849">
    <property type="entry name" value="lipoyl_domain"/>
    <property type="match status" value="1"/>
</dbReference>
<comment type="subunit">
    <text evidence="4">Forms a 24-polypeptide structural core with octahedral symmetry. Part of the 2-oxoglutarate dehydrogenase (OGDH) complex composed of E1 (2-oxoglutarate dehydrogenase), E2 (dihydrolipoamide succinyltransferase) and E3 (dihydrolipoamide dehydrogenase); the complex contains multiple copies of the three enzymatic components (E1, E2 and E3).</text>
</comment>
<dbReference type="InterPro" id="IPR011053">
    <property type="entry name" value="Single_hybrid_motif"/>
</dbReference>
<evidence type="ECO:0000259" key="15">
    <source>
        <dbReference type="PROSITE" id="PS51826"/>
    </source>
</evidence>
<accession>A0A368DPR6</accession>
<protein>
    <recommendedName>
        <fullName evidence="6 12">Dihydrolipoyllysine-residue succinyltransferase component of 2-oxoglutarate dehydrogenase complex</fullName>
        <ecNumber evidence="5 12">2.3.1.61</ecNumber>
    </recommendedName>
    <alternativeName>
        <fullName evidence="12">2-oxoglutarate dehydrogenase complex component E2</fullName>
    </alternativeName>
</protein>
<dbReference type="InterPro" id="IPR001078">
    <property type="entry name" value="2-oxoacid_DH_actylTfrase"/>
</dbReference>
<comment type="pathway">
    <text evidence="2 12">Amino-acid degradation; L-lysine degradation via saccharopine pathway; glutaryl-CoA from L-lysine: step 6/6.</text>
</comment>
<dbReference type="Pfam" id="PF00198">
    <property type="entry name" value="2-oxoacid_dh"/>
    <property type="match status" value="1"/>
</dbReference>
<dbReference type="InterPro" id="IPR036625">
    <property type="entry name" value="E3-bd_dom_sf"/>
</dbReference>
<feature type="compositionally biased region" description="Basic and acidic residues" evidence="13">
    <location>
        <begin position="79"/>
        <end position="103"/>
    </location>
</feature>
<keyword evidence="8 12" id="KW-0808">Transferase</keyword>
<reference evidence="16 17" key="1">
    <citation type="journal article" date="2018" name="Microbiome">
        <title>Fine metagenomic profile of the Mediterranean stratified and mixed water columns revealed by assembly and recruitment.</title>
        <authorList>
            <person name="Haro-Moreno J.M."/>
            <person name="Lopez-Perez M."/>
            <person name="De La Torre J.R."/>
            <person name="Picazo A."/>
            <person name="Camacho A."/>
            <person name="Rodriguez-Valera F."/>
        </authorList>
    </citation>
    <scope>NUCLEOTIDE SEQUENCE [LARGE SCALE GENOMIC DNA]</scope>
    <source>
        <strain evidence="16">MED-G57</strain>
    </source>
</reference>
<feature type="region of interest" description="Disordered" evidence="13">
    <location>
        <begin position="142"/>
        <end position="161"/>
    </location>
</feature>
<organism evidence="16 17">
    <name type="scientific">PS1 clade bacterium</name>
    <dbReference type="NCBI Taxonomy" id="2175152"/>
    <lineage>
        <taxon>Bacteria</taxon>
        <taxon>Pseudomonadati</taxon>
        <taxon>Pseudomonadota</taxon>
        <taxon>Alphaproteobacteria</taxon>
        <taxon>PS1 clade</taxon>
    </lineage>
</organism>
<evidence type="ECO:0000313" key="17">
    <source>
        <dbReference type="Proteomes" id="UP000253570"/>
    </source>
</evidence>
<evidence type="ECO:0000256" key="6">
    <source>
        <dbReference type="ARBA" id="ARBA00019511"/>
    </source>
</evidence>
<dbReference type="SUPFAM" id="SSF52777">
    <property type="entry name" value="CoA-dependent acyltransferases"/>
    <property type="match status" value="1"/>
</dbReference>
<dbReference type="GO" id="GO:0005829">
    <property type="term" value="C:cytosol"/>
    <property type="evidence" value="ECO:0007669"/>
    <property type="project" value="TreeGrafter"/>
</dbReference>
<evidence type="ECO:0000256" key="13">
    <source>
        <dbReference type="SAM" id="MobiDB-lite"/>
    </source>
</evidence>
<dbReference type="Gene3D" id="4.10.320.10">
    <property type="entry name" value="E3-binding domain"/>
    <property type="match status" value="1"/>
</dbReference>
<dbReference type="Gene3D" id="2.40.50.100">
    <property type="match status" value="1"/>
</dbReference>